<evidence type="ECO:0000259" key="1">
    <source>
        <dbReference type="Pfam" id="PF05123"/>
    </source>
</evidence>
<dbReference type="PATRIC" id="fig|267377.15.peg.901"/>
<dbReference type="Proteomes" id="UP000000590">
    <property type="component" value="Chromosome"/>
</dbReference>
<dbReference type="STRING" id="267377.MMP0875"/>
<sequence>MAISIKKIVSIGLGGLMLGSTFCSGAFAVEKVGDVDSFVSDIVSGNNSNIDIIVGSNSVASDVVSAANIAAKIGSLSFLEQNGKSAAATLSIASKSKSEEFNLIGSGVTDSLFAVSADDDYLSIITNADFHSSTNLDATGYVSLEDLGNLMEISDTDPSSWFTGSDNDVSAEFLFLRLKSDATNWKVNSDEMSYMALLLDENLGVPGGLKCMSPGRNIVYLGEEWTLMGMNADADKVSMGKEVYRGTLKEGKSYFVNGYEIKIDSIITDSTNYKVSAKILKDGTVVKSAYDTAPLNLISNGIGIRFQKVYESIDSNAAYADVVIVNSVKGMELGSEVIPDYEIYSVLYTGGTFRYTDDFLKGQKNMGLALKYVGDDLTGLGSDDTVEIANYANFLFDDEGKSATTLSVFFEMNEEKEVSIIQNQKAKVLNVEVIADKISAESEQSTILNAPVVKLDTETSMESSENPLILVGGPVVNSITEELVNAGLFAIDDDSLATLAVVSETANGNDVLIVTGGDRDATAEAANALIAMI</sequence>
<dbReference type="InterPro" id="IPR006454">
    <property type="entry name" value="S_layer_MJ"/>
</dbReference>
<dbReference type="EMBL" id="BX950229">
    <property type="protein sequence ID" value="CAF30431.1"/>
    <property type="molecule type" value="Genomic_DNA"/>
</dbReference>
<feature type="domain" description="S-layer protein outer" evidence="2">
    <location>
        <begin position="34"/>
        <end position="533"/>
    </location>
</feature>
<protein>
    <submittedName>
        <fullName evidence="3">S layer protein</fullName>
    </submittedName>
</protein>
<dbReference type="Pfam" id="PF05124">
    <property type="entry name" value="S_layer_C"/>
    <property type="match status" value="1"/>
</dbReference>
<dbReference type="eggNOG" id="arCOG03418">
    <property type="taxonomic scope" value="Archaea"/>
</dbReference>
<proteinExistence type="predicted"/>
<accession>Q6LYW0</accession>
<keyword evidence="4" id="KW-1185">Reference proteome</keyword>
<dbReference type="HOGENOM" id="CLU_016296_0_0_2"/>
<dbReference type="NCBIfam" id="TIGR01564">
    <property type="entry name" value="S_layer_MJ"/>
    <property type="match status" value="1"/>
</dbReference>
<dbReference type="InterPro" id="IPR022651">
    <property type="entry name" value="S_layer_C"/>
</dbReference>
<dbReference type="InterPro" id="IPR022650">
    <property type="entry name" value="S_layer_central"/>
</dbReference>
<dbReference type="GeneID" id="2762036"/>
<evidence type="ECO:0000259" key="2">
    <source>
        <dbReference type="Pfam" id="PF05124"/>
    </source>
</evidence>
<name>Q6LYW0_METMP</name>
<dbReference type="AlphaFoldDB" id="Q6LYW0"/>
<evidence type="ECO:0000313" key="3">
    <source>
        <dbReference type="EMBL" id="CAF30431.1"/>
    </source>
</evidence>
<dbReference type="Pfam" id="PF05123">
    <property type="entry name" value="S_layer_N"/>
    <property type="match status" value="1"/>
</dbReference>
<dbReference type="KEGG" id="mmp:MMP0875"/>
<feature type="domain" description="S-layer protein central" evidence="1">
    <location>
        <begin position="111"/>
        <end position="441"/>
    </location>
</feature>
<reference evidence="3 4" key="1">
    <citation type="journal article" date="2004" name="J. Bacteriol.">
        <title>Complete genome sequence of the genetically tractable hydrogenotrophic methanogen Methanococcus maripaludis.</title>
        <authorList>
            <person name="Hendrickson E.L."/>
            <person name="Kaul R."/>
            <person name="Zhou Y."/>
            <person name="Bovee D."/>
            <person name="Chapman P."/>
            <person name="Chung J."/>
            <person name="Conway de Macario E."/>
            <person name="Dodsworth J.A."/>
            <person name="Gillett W."/>
            <person name="Graham D.E."/>
            <person name="Hackett M."/>
            <person name="Haydock A.K."/>
            <person name="Kang A."/>
            <person name="Land M.L."/>
            <person name="Levy R."/>
            <person name="Lie T.J."/>
            <person name="Major T.A."/>
            <person name="Moore B.C."/>
            <person name="Porat I."/>
            <person name="Palmeiri A."/>
            <person name="Rouse G."/>
            <person name="Saenphimmachak C."/>
            <person name="Soll D."/>
            <person name="Van Dien S."/>
            <person name="Wang T."/>
            <person name="Whitman W.B."/>
            <person name="Xia Q."/>
            <person name="Zhang Y."/>
            <person name="Larimer F.W."/>
            <person name="Olson M.V."/>
            <person name="Leigh J.A."/>
        </authorList>
    </citation>
    <scope>NUCLEOTIDE SEQUENCE [LARGE SCALE GENOMIC DNA]</scope>
    <source>
        <strain evidence="4">S2 / LL</strain>
    </source>
</reference>
<dbReference type="EnsemblBacteria" id="CAF30431">
    <property type="protein sequence ID" value="CAF30431"/>
    <property type="gene ID" value="MMP0875"/>
</dbReference>
<dbReference type="OrthoDB" id="92388at2157"/>
<dbReference type="RefSeq" id="WP_011170819.1">
    <property type="nucleotide sequence ID" value="NC_005791.1"/>
</dbReference>
<gene>
    <name evidence="3" type="primary">slpB</name>
    <name evidence="3" type="ordered locus">MMP0875</name>
</gene>
<evidence type="ECO:0000313" key="4">
    <source>
        <dbReference type="Proteomes" id="UP000000590"/>
    </source>
</evidence>
<organism evidence="4">
    <name type="scientific">Methanococcus maripaludis (strain DSM 14266 / JCM 13030 / NBRC 101832 / S2 / LL)</name>
    <dbReference type="NCBI Taxonomy" id="267377"/>
    <lineage>
        <taxon>Archaea</taxon>
        <taxon>Methanobacteriati</taxon>
        <taxon>Methanobacteriota</taxon>
        <taxon>Methanomada group</taxon>
        <taxon>Methanococci</taxon>
        <taxon>Methanococcales</taxon>
        <taxon>Methanococcaceae</taxon>
        <taxon>Methanococcus</taxon>
    </lineage>
</organism>